<dbReference type="EMBL" id="HBUF01372747">
    <property type="protein sequence ID" value="CAG6726945.1"/>
    <property type="molecule type" value="Transcribed_RNA"/>
</dbReference>
<dbReference type="AlphaFoldDB" id="A0A8D9DTK4"/>
<keyword evidence="1" id="KW-0472">Membrane</keyword>
<accession>A0A8D9DTK4</accession>
<feature type="transmembrane region" description="Helical" evidence="1">
    <location>
        <begin position="73"/>
        <end position="92"/>
    </location>
</feature>
<keyword evidence="1" id="KW-0812">Transmembrane</keyword>
<evidence type="ECO:0000256" key="1">
    <source>
        <dbReference type="SAM" id="Phobius"/>
    </source>
</evidence>
<protein>
    <submittedName>
        <fullName evidence="3">Uncharacterized protein</fullName>
    </submittedName>
</protein>
<keyword evidence="1" id="KW-1133">Transmembrane helix</keyword>
<dbReference type="EMBL" id="HBUF01372746">
    <property type="protein sequence ID" value="CAG6726943.1"/>
    <property type="molecule type" value="Transcribed_RNA"/>
</dbReference>
<sequence>MISLRAFSHFSRSLHAMITLAFLLANSRAVALPIPELAPVTTTILPRAETSSSYFTPPIMSFTSILPPIRDPAALRMTIGFVSFILGSFILYHRLESSL</sequence>
<evidence type="ECO:0000313" key="3">
    <source>
        <dbReference type="EMBL" id="CAG6726945.1"/>
    </source>
</evidence>
<feature type="chain" id="PRO_5036262895" evidence="2">
    <location>
        <begin position="30"/>
        <end position="99"/>
    </location>
</feature>
<organism evidence="3">
    <name type="scientific">Cacopsylla melanoneura</name>
    <dbReference type="NCBI Taxonomy" id="428564"/>
    <lineage>
        <taxon>Eukaryota</taxon>
        <taxon>Metazoa</taxon>
        <taxon>Ecdysozoa</taxon>
        <taxon>Arthropoda</taxon>
        <taxon>Hexapoda</taxon>
        <taxon>Insecta</taxon>
        <taxon>Pterygota</taxon>
        <taxon>Neoptera</taxon>
        <taxon>Paraneoptera</taxon>
        <taxon>Hemiptera</taxon>
        <taxon>Sternorrhyncha</taxon>
        <taxon>Psylloidea</taxon>
        <taxon>Psyllidae</taxon>
        <taxon>Psyllinae</taxon>
        <taxon>Cacopsylla</taxon>
    </lineage>
</organism>
<evidence type="ECO:0000256" key="2">
    <source>
        <dbReference type="SAM" id="SignalP"/>
    </source>
</evidence>
<reference evidence="3" key="1">
    <citation type="submission" date="2021-05" db="EMBL/GenBank/DDBJ databases">
        <authorList>
            <person name="Alioto T."/>
            <person name="Alioto T."/>
            <person name="Gomez Garrido J."/>
        </authorList>
    </citation>
    <scope>NUCLEOTIDE SEQUENCE</scope>
</reference>
<feature type="signal peptide" evidence="2">
    <location>
        <begin position="1"/>
        <end position="29"/>
    </location>
</feature>
<keyword evidence="2" id="KW-0732">Signal</keyword>
<name>A0A8D9DTK4_9HEMI</name>
<proteinExistence type="predicted"/>